<organism evidence="7 8">
    <name type="scientific">Comamonas denitrificans</name>
    <dbReference type="NCBI Taxonomy" id="117506"/>
    <lineage>
        <taxon>Bacteria</taxon>
        <taxon>Pseudomonadati</taxon>
        <taxon>Pseudomonadota</taxon>
        <taxon>Betaproteobacteria</taxon>
        <taxon>Burkholderiales</taxon>
        <taxon>Comamonadaceae</taxon>
        <taxon>Comamonas</taxon>
    </lineage>
</organism>
<keyword evidence="4" id="KW-0732">Signal</keyword>
<dbReference type="InterPro" id="IPR011765">
    <property type="entry name" value="Pept_M16_N"/>
</dbReference>
<evidence type="ECO:0000256" key="1">
    <source>
        <dbReference type="ARBA" id="ARBA00001947"/>
    </source>
</evidence>
<reference evidence="7" key="1">
    <citation type="submission" date="2021-03" db="EMBL/GenBank/DDBJ databases">
        <title>Comamonas denitrificans.</title>
        <authorList>
            <person name="Finster K."/>
        </authorList>
    </citation>
    <scope>NUCLEOTIDE SEQUENCE</scope>
    <source>
        <strain evidence="7">MM2021_4</strain>
    </source>
</reference>
<evidence type="ECO:0000256" key="3">
    <source>
        <dbReference type="RuleBase" id="RU004447"/>
    </source>
</evidence>
<feature type="domain" description="Peptidase M16 N-terminal" evidence="5">
    <location>
        <begin position="52"/>
        <end position="192"/>
    </location>
</feature>
<keyword evidence="8" id="KW-1185">Reference proteome</keyword>
<gene>
    <name evidence="7" type="ORF">J1777_10970</name>
</gene>
<accession>A0A939KC81</accession>
<dbReference type="Pfam" id="PF00675">
    <property type="entry name" value="Peptidase_M16"/>
    <property type="match status" value="1"/>
</dbReference>
<dbReference type="PROSITE" id="PS00143">
    <property type="entry name" value="INSULINASE"/>
    <property type="match status" value="1"/>
</dbReference>
<dbReference type="InterPro" id="IPR007863">
    <property type="entry name" value="Peptidase_M16_C"/>
</dbReference>
<evidence type="ECO:0000259" key="6">
    <source>
        <dbReference type="Pfam" id="PF05193"/>
    </source>
</evidence>
<dbReference type="Proteomes" id="UP000664731">
    <property type="component" value="Unassembled WGS sequence"/>
</dbReference>
<feature type="signal peptide" evidence="4">
    <location>
        <begin position="1"/>
        <end position="18"/>
    </location>
</feature>
<proteinExistence type="inferred from homology"/>
<dbReference type="InterPro" id="IPR001431">
    <property type="entry name" value="Pept_M16_Zn_BS"/>
</dbReference>
<sequence length="474" mass="51935">MKHFLPLFCLAFSLHAGAADTSPAPSVDGGATSQKVEQFTLDNGLQVLVLPDRRAPTAVHMLWLRTGAMDEVDGRSGLAHMLEHMLFKGSKALPPGEFSRRVAALGGQENAFTSRDYTGYYQQVPAHRLPEVMQLEAERFAHNQWPDEEFVKELEVVKEERRMRTEDNPRAMLMEQLYATMFSAHPYRRPIVGWMSDLQAMRPDDARSFYRDWYAPNNAAVVVAGDVDAQQVKTWAQQYYGPMAARALPERKPRTEPQQLGIKRISVKQPAEQAYVALAWKVPALRRVTDMTADDKDALALLVLSAVLDGYDGARLERHLVQTRLADSAGSGADVLGRGPGAFLLIGTPAKGQTPAALEAGLRAEIERIARDGVDAAELQRVKTQWQAGQVYARDSIMGQAQNAGSNWVLGLPVQADDLLLEQVQSVTAADVQSVARRFFGEDGLTVATLIPQPRAGAHGAAAGVPSPVSHEVK</sequence>
<dbReference type="PANTHER" id="PTHR11851:SF49">
    <property type="entry name" value="MITOCHONDRIAL-PROCESSING PEPTIDASE SUBUNIT ALPHA"/>
    <property type="match status" value="1"/>
</dbReference>
<dbReference type="GO" id="GO:0004222">
    <property type="term" value="F:metalloendopeptidase activity"/>
    <property type="evidence" value="ECO:0007669"/>
    <property type="project" value="InterPro"/>
</dbReference>
<dbReference type="InterPro" id="IPR050361">
    <property type="entry name" value="MPP/UQCRC_Complex"/>
</dbReference>
<dbReference type="AlphaFoldDB" id="A0A939KC81"/>
<dbReference type="RefSeq" id="WP_207575734.1">
    <property type="nucleotide sequence ID" value="NZ_JAFNME010000024.1"/>
</dbReference>
<evidence type="ECO:0000313" key="7">
    <source>
        <dbReference type="EMBL" id="MBO1250337.1"/>
    </source>
</evidence>
<dbReference type="GO" id="GO:0046872">
    <property type="term" value="F:metal ion binding"/>
    <property type="evidence" value="ECO:0007669"/>
    <property type="project" value="InterPro"/>
</dbReference>
<dbReference type="Gene3D" id="3.30.830.10">
    <property type="entry name" value="Metalloenzyme, LuxS/M16 peptidase-like"/>
    <property type="match status" value="2"/>
</dbReference>
<dbReference type="GO" id="GO:0006508">
    <property type="term" value="P:proteolysis"/>
    <property type="evidence" value="ECO:0007669"/>
    <property type="project" value="InterPro"/>
</dbReference>
<dbReference type="InterPro" id="IPR011249">
    <property type="entry name" value="Metalloenz_LuxS/M16"/>
</dbReference>
<name>A0A939KC81_9BURK</name>
<dbReference type="Pfam" id="PF05193">
    <property type="entry name" value="Peptidase_M16_C"/>
    <property type="match status" value="1"/>
</dbReference>
<comment type="caution">
    <text evidence="7">The sequence shown here is derived from an EMBL/GenBank/DDBJ whole genome shotgun (WGS) entry which is preliminary data.</text>
</comment>
<protein>
    <submittedName>
        <fullName evidence="7">Insulinase family protein</fullName>
    </submittedName>
</protein>
<dbReference type="PANTHER" id="PTHR11851">
    <property type="entry name" value="METALLOPROTEASE"/>
    <property type="match status" value="1"/>
</dbReference>
<evidence type="ECO:0000256" key="4">
    <source>
        <dbReference type="SAM" id="SignalP"/>
    </source>
</evidence>
<evidence type="ECO:0000256" key="2">
    <source>
        <dbReference type="ARBA" id="ARBA00007261"/>
    </source>
</evidence>
<dbReference type="EMBL" id="JAFNME010000024">
    <property type="protein sequence ID" value="MBO1250337.1"/>
    <property type="molecule type" value="Genomic_DNA"/>
</dbReference>
<comment type="cofactor">
    <cofactor evidence="1">
        <name>Zn(2+)</name>
        <dbReference type="ChEBI" id="CHEBI:29105"/>
    </cofactor>
</comment>
<evidence type="ECO:0000259" key="5">
    <source>
        <dbReference type="Pfam" id="PF00675"/>
    </source>
</evidence>
<dbReference type="SUPFAM" id="SSF63411">
    <property type="entry name" value="LuxS/MPP-like metallohydrolase"/>
    <property type="match status" value="2"/>
</dbReference>
<comment type="similarity">
    <text evidence="2 3">Belongs to the peptidase M16 family.</text>
</comment>
<feature type="chain" id="PRO_5037036988" evidence="4">
    <location>
        <begin position="19"/>
        <end position="474"/>
    </location>
</feature>
<feature type="domain" description="Peptidase M16 C-terminal" evidence="6">
    <location>
        <begin position="203"/>
        <end position="385"/>
    </location>
</feature>
<evidence type="ECO:0000313" key="8">
    <source>
        <dbReference type="Proteomes" id="UP000664731"/>
    </source>
</evidence>